<dbReference type="InterPro" id="IPR027417">
    <property type="entry name" value="P-loop_NTPase"/>
</dbReference>
<dbReference type="OrthoDB" id="10251185at2759"/>
<evidence type="ECO:0000256" key="6">
    <source>
        <dbReference type="ARBA" id="ARBA00022840"/>
    </source>
</evidence>
<comment type="caution">
    <text evidence="7">The sequence shown here is derived from an EMBL/GenBank/DDBJ whole genome shotgun (WGS) entry which is preliminary data.</text>
</comment>
<evidence type="ECO:0000313" key="7">
    <source>
        <dbReference type="EMBL" id="KAF6135326.1"/>
    </source>
</evidence>
<dbReference type="EMBL" id="JACGCM010002788">
    <property type="protein sequence ID" value="KAF6135326.1"/>
    <property type="molecule type" value="Genomic_DNA"/>
</dbReference>
<dbReference type="Pfam" id="PF13238">
    <property type="entry name" value="AAA_18"/>
    <property type="match status" value="1"/>
</dbReference>
<keyword evidence="2" id="KW-0698">rRNA processing</keyword>
<dbReference type="InterPro" id="IPR020618">
    <property type="entry name" value="Adenyl_kinase_AK6"/>
</dbReference>
<keyword evidence="8" id="KW-1185">Reference proteome</keyword>
<proteinExistence type="predicted"/>
<keyword evidence="6" id="KW-0067">ATP-binding</keyword>
<dbReference type="GO" id="GO:0004017">
    <property type="term" value="F:AMP kinase activity"/>
    <property type="evidence" value="ECO:0007669"/>
    <property type="project" value="InterPro"/>
</dbReference>
<reference evidence="7 8" key="1">
    <citation type="journal article" date="2020" name="IScience">
        <title>Genome Sequencing of the Endangered Kingdonia uniflora (Circaeasteraceae, Ranunculales) Reveals Potential Mechanisms of Evolutionary Specialization.</title>
        <authorList>
            <person name="Sun Y."/>
            <person name="Deng T."/>
            <person name="Zhang A."/>
            <person name="Moore M.J."/>
            <person name="Landis J.B."/>
            <person name="Lin N."/>
            <person name="Zhang H."/>
            <person name="Zhang X."/>
            <person name="Huang J."/>
            <person name="Zhang X."/>
            <person name="Sun H."/>
            <person name="Wang H."/>
        </authorList>
    </citation>
    <scope>NUCLEOTIDE SEQUENCE [LARGE SCALE GENOMIC DNA]</scope>
    <source>
        <strain evidence="7">TB1705</strain>
        <tissue evidence="7">Leaf</tissue>
    </source>
</reference>
<evidence type="ECO:0000256" key="1">
    <source>
        <dbReference type="ARBA" id="ARBA00022517"/>
    </source>
</evidence>
<dbReference type="SUPFAM" id="SSF52540">
    <property type="entry name" value="P-loop containing nucleoside triphosphate hydrolases"/>
    <property type="match status" value="1"/>
</dbReference>
<evidence type="ECO:0000256" key="2">
    <source>
        <dbReference type="ARBA" id="ARBA00022552"/>
    </source>
</evidence>
<dbReference type="PANTHER" id="PTHR12595:SF0">
    <property type="entry name" value="ADENYLATE KINASE ISOENZYME 6"/>
    <property type="match status" value="1"/>
</dbReference>
<protein>
    <submittedName>
        <fullName evidence="7">Uncharacterized protein</fullName>
    </submittedName>
</protein>
<dbReference type="GO" id="GO:0005737">
    <property type="term" value="C:cytoplasm"/>
    <property type="evidence" value="ECO:0007669"/>
    <property type="project" value="TreeGrafter"/>
</dbReference>
<dbReference type="GO" id="GO:0006364">
    <property type="term" value="P:rRNA processing"/>
    <property type="evidence" value="ECO:0007669"/>
    <property type="project" value="UniProtKB-KW"/>
</dbReference>
<evidence type="ECO:0000256" key="5">
    <source>
        <dbReference type="ARBA" id="ARBA00022777"/>
    </source>
</evidence>
<gene>
    <name evidence="7" type="ORF">GIB67_027200</name>
</gene>
<evidence type="ECO:0000256" key="4">
    <source>
        <dbReference type="ARBA" id="ARBA00022741"/>
    </source>
</evidence>
<keyword evidence="1" id="KW-0690">Ribosome biogenesis</keyword>
<dbReference type="Proteomes" id="UP000541444">
    <property type="component" value="Unassembled WGS sequence"/>
</dbReference>
<dbReference type="GO" id="GO:0016887">
    <property type="term" value="F:ATP hydrolysis activity"/>
    <property type="evidence" value="ECO:0007669"/>
    <property type="project" value="InterPro"/>
</dbReference>
<dbReference type="PANTHER" id="PTHR12595">
    <property type="entry name" value="POS9-ACTIVATING FACTOR FAP7-RELATED"/>
    <property type="match status" value="1"/>
</dbReference>
<organism evidence="7 8">
    <name type="scientific">Kingdonia uniflora</name>
    <dbReference type="NCBI Taxonomy" id="39325"/>
    <lineage>
        <taxon>Eukaryota</taxon>
        <taxon>Viridiplantae</taxon>
        <taxon>Streptophyta</taxon>
        <taxon>Embryophyta</taxon>
        <taxon>Tracheophyta</taxon>
        <taxon>Spermatophyta</taxon>
        <taxon>Magnoliopsida</taxon>
        <taxon>Ranunculales</taxon>
        <taxon>Circaeasteraceae</taxon>
        <taxon>Kingdonia</taxon>
    </lineage>
</organism>
<sequence>MVQNCITKPNILVTGTPGTGKTTMSSLLPDAAQLRHINVGDVVMEKNLYDGWDENLECHFIKKDLVCTR</sequence>
<dbReference type="Gene3D" id="3.40.50.300">
    <property type="entry name" value="P-loop containing nucleotide triphosphate hydrolases"/>
    <property type="match status" value="1"/>
</dbReference>
<evidence type="ECO:0000256" key="3">
    <source>
        <dbReference type="ARBA" id="ARBA00022679"/>
    </source>
</evidence>
<dbReference type="AlphaFoldDB" id="A0A7J7KY85"/>
<keyword evidence="3" id="KW-0808">Transferase</keyword>
<evidence type="ECO:0000313" key="8">
    <source>
        <dbReference type="Proteomes" id="UP000541444"/>
    </source>
</evidence>
<dbReference type="GO" id="GO:0005634">
    <property type="term" value="C:nucleus"/>
    <property type="evidence" value="ECO:0007669"/>
    <property type="project" value="TreeGrafter"/>
</dbReference>
<keyword evidence="5" id="KW-0418">Kinase</keyword>
<name>A0A7J7KY85_9MAGN</name>
<keyword evidence="4" id="KW-0547">Nucleotide-binding</keyword>
<dbReference type="GO" id="GO:0005524">
    <property type="term" value="F:ATP binding"/>
    <property type="evidence" value="ECO:0007669"/>
    <property type="project" value="UniProtKB-KW"/>
</dbReference>
<accession>A0A7J7KY85</accession>